<feature type="transmembrane region" description="Helical" evidence="1">
    <location>
        <begin position="164"/>
        <end position="193"/>
    </location>
</feature>
<feature type="transmembrane region" description="Helical" evidence="1">
    <location>
        <begin position="74"/>
        <end position="96"/>
    </location>
</feature>
<evidence type="ECO:0000256" key="1">
    <source>
        <dbReference type="SAM" id="Phobius"/>
    </source>
</evidence>
<feature type="transmembrane region" description="Helical" evidence="1">
    <location>
        <begin position="257"/>
        <end position="282"/>
    </location>
</feature>
<organism evidence="2 3">
    <name type="scientific">Phaseolus coccineus</name>
    <name type="common">Scarlet runner bean</name>
    <name type="synonym">Phaseolus multiflorus</name>
    <dbReference type="NCBI Taxonomy" id="3886"/>
    <lineage>
        <taxon>Eukaryota</taxon>
        <taxon>Viridiplantae</taxon>
        <taxon>Streptophyta</taxon>
        <taxon>Embryophyta</taxon>
        <taxon>Tracheophyta</taxon>
        <taxon>Spermatophyta</taxon>
        <taxon>Magnoliopsida</taxon>
        <taxon>eudicotyledons</taxon>
        <taxon>Gunneridae</taxon>
        <taxon>Pentapetalae</taxon>
        <taxon>rosids</taxon>
        <taxon>fabids</taxon>
        <taxon>Fabales</taxon>
        <taxon>Fabaceae</taxon>
        <taxon>Papilionoideae</taxon>
        <taxon>50 kb inversion clade</taxon>
        <taxon>NPAAA clade</taxon>
        <taxon>indigoferoid/millettioid clade</taxon>
        <taxon>Phaseoleae</taxon>
        <taxon>Phaseolus</taxon>
    </lineage>
</organism>
<evidence type="ECO:0000313" key="2">
    <source>
        <dbReference type="EMBL" id="KAK7368365.1"/>
    </source>
</evidence>
<dbReference type="EMBL" id="JAYMYR010000004">
    <property type="protein sequence ID" value="KAK7368365.1"/>
    <property type="molecule type" value="Genomic_DNA"/>
</dbReference>
<dbReference type="AlphaFoldDB" id="A0AAN9N8B5"/>
<name>A0AAN9N8B5_PHACN</name>
<gene>
    <name evidence="2" type="ORF">VNO80_10390</name>
</gene>
<reference evidence="2 3" key="1">
    <citation type="submission" date="2024-01" db="EMBL/GenBank/DDBJ databases">
        <title>The genomes of 5 underutilized Papilionoideae crops provide insights into root nodulation and disease resistanc.</title>
        <authorList>
            <person name="Jiang F."/>
        </authorList>
    </citation>
    <scope>NUCLEOTIDE SEQUENCE [LARGE SCALE GENOMIC DNA]</scope>
    <source>
        <strain evidence="2">JINMINGXINNONG_FW02</strain>
        <tissue evidence="2">Leaves</tissue>
    </source>
</reference>
<dbReference type="Proteomes" id="UP001374584">
    <property type="component" value="Unassembled WGS sequence"/>
</dbReference>
<feature type="transmembrane region" description="Helical" evidence="1">
    <location>
        <begin position="25"/>
        <end position="54"/>
    </location>
</feature>
<evidence type="ECO:0008006" key="4">
    <source>
        <dbReference type="Google" id="ProtNLM"/>
    </source>
</evidence>
<protein>
    <recommendedName>
        <fullName evidence="4">Transmembrane protein</fullName>
    </recommendedName>
</protein>
<proteinExistence type="predicted"/>
<accession>A0AAN9N8B5</accession>
<feature type="transmembrane region" description="Helical" evidence="1">
    <location>
        <begin position="214"/>
        <end position="237"/>
    </location>
</feature>
<dbReference type="PANTHER" id="PTHR33133:SF7">
    <property type="entry name" value="F26K24.10 PROTEIN-RELATED"/>
    <property type="match status" value="1"/>
</dbReference>
<evidence type="ECO:0000313" key="3">
    <source>
        <dbReference type="Proteomes" id="UP001374584"/>
    </source>
</evidence>
<feature type="transmembrane region" description="Helical" evidence="1">
    <location>
        <begin position="117"/>
        <end position="144"/>
    </location>
</feature>
<keyword evidence="1" id="KW-0812">Transmembrane</keyword>
<keyword evidence="3" id="KW-1185">Reference proteome</keyword>
<keyword evidence="1" id="KW-0472">Membrane</keyword>
<sequence>MAPKKHLWDFISEAKLIIKAHLRHFNILSLTFLFPLSLSLFLSSTLSHLFNYFFTNNSPTLLPPPQTTNPTFSLLYSLLLLLFSNCGVITITYSVFHFFHDQPVNLLSAIKSIGTSFLPLLATTIVSQLIFFFISLFYGLLLLLLIHGAKLLPLPLLPSSSPYIIGFFIALPLIVVQTYLEVNWTLVNAIVVVESCWGMEALRRSARLIKGMKGVALSSIFFYGFCAVILTWNYFFLTRGYNVSTESGFPAVLNWEMIVLGSYFLSMIMLSKIAVTTLLYIYCKANNHVEIAEDFGKDYGSLLPSHDGDVSQVV</sequence>
<dbReference type="PANTHER" id="PTHR33133">
    <property type="entry name" value="OS08G0107100 PROTEIN-RELATED"/>
    <property type="match status" value="1"/>
</dbReference>
<keyword evidence="1" id="KW-1133">Transmembrane helix</keyword>
<comment type="caution">
    <text evidence="2">The sequence shown here is derived from an EMBL/GenBank/DDBJ whole genome shotgun (WGS) entry which is preliminary data.</text>
</comment>